<dbReference type="InterPro" id="IPR041698">
    <property type="entry name" value="Methyltransf_25"/>
</dbReference>
<dbReference type="InterPro" id="IPR013057">
    <property type="entry name" value="AA_transpt_TM"/>
</dbReference>
<keyword evidence="4 9" id="KW-0812">Transmembrane</keyword>
<dbReference type="Gene3D" id="3.40.50.150">
    <property type="entry name" value="Vaccinia Virus protein VP39"/>
    <property type="match status" value="1"/>
</dbReference>
<evidence type="ECO:0000256" key="1">
    <source>
        <dbReference type="ARBA" id="ARBA00004141"/>
    </source>
</evidence>
<dbReference type="STRING" id="35722.A0A0B7MYZ8"/>
<evidence type="ECO:0000256" key="6">
    <source>
        <dbReference type="ARBA" id="ARBA00022989"/>
    </source>
</evidence>
<evidence type="ECO:0000256" key="5">
    <source>
        <dbReference type="ARBA" id="ARBA00022970"/>
    </source>
</evidence>
<reference evidence="12 13" key="1">
    <citation type="submission" date="2014-09" db="EMBL/GenBank/DDBJ databases">
        <authorList>
            <person name="Ellenberger Sabrina"/>
        </authorList>
    </citation>
    <scope>NUCLEOTIDE SEQUENCE [LARGE SCALE GENOMIC DNA]</scope>
    <source>
        <strain evidence="12 13">CBS 412.66</strain>
    </source>
</reference>
<dbReference type="SUPFAM" id="SSF53335">
    <property type="entry name" value="S-adenosyl-L-methionine-dependent methyltransferases"/>
    <property type="match status" value="1"/>
</dbReference>
<evidence type="ECO:0000256" key="7">
    <source>
        <dbReference type="ARBA" id="ARBA00023136"/>
    </source>
</evidence>
<evidence type="ECO:0000256" key="2">
    <source>
        <dbReference type="ARBA" id="ARBA00008066"/>
    </source>
</evidence>
<evidence type="ECO:0000259" key="11">
    <source>
        <dbReference type="Pfam" id="PF13649"/>
    </source>
</evidence>
<feature type="transmembrane region" description="Helical" evidence="9">
    <location>
        <begin position="576"/>
        <end position="600"/>
    </location>
</feature>
<proteinExistence type="inferred from homology"/>
<feature type="domain" description="Amino acid transporter transmembrane" evidence="10">
    <location>
        <begin position="394"/>
        <end position="745"/>
    </location>
</feature>
<gene>
    <name evidence="12" type="primary">PARPA_04022.1 scaffold 10876</name>
</gene>
<dbReference type="Pfam" id="PF13649">
    <property type="entry name" value="Methyltransf_25"/>
    <property type="match status" value="1"/>
</dbReference>
<comment type="subcellular location">
    <subcellularLocation>
        <location evidence="1">Membrane</location>
        <topology evidence="1">Multi-pass membrane protein</topology>
    </subcellularLocation>
</comment>
<dbReference type="EMBL" id="LN723807">
    <property type="protein sequence ID" value="CEP10352.1"/>
    <property type="molecule type" value="Genomic_DNA"/>
</dbReference>
<feature type="domain" description="Methyltransferase" evidence="11">
    <location>
        <begin position="142"/>
        <end position="236"/>
    </location>
</feature>
<name>A0A0B7MYZ8_9FUNG</name>
<accession>A0A0B7MYZ8</accession>
<dbReference type="CDD" id="cd02440">
    <property type="entry name" value="AdoMet_MTases"/>
    <property type="match status" value="1"/>
</dbReference>
<feature type="transmembrane region" description="Helical" evidence="9">
    <location>
        <begin position="654"/>
        <end position="674"/>
    </location>
</feature>
<sequence>MGVVSSKKKQTSSKSVNSARHQRPPSSNQHSYVYKNEASNASTLSSAETSFLQQPHALFDRNSIQSYTRNETMPSTAASTRRNSVECHAVENSSSESVHKTNSFYLPDDWYCEDYQYNFLTDFNNRNVTPAVAPALKNGAHVIQIGACSGAWILDMATQYPDCEFTGIELDTEKVQNLPGLANIKLERVNALESSFLSVGNETVDYVHLRCVGSLVKAHTWPILFAEINRVLKPDGLVQIEEMHHSPTGTVMIECFIETLTEILNDMGQDPEIALKYGNMLQTEGFQVIESEKKRIYYASDGNLSREFVSVLLNLYEQRSSVIAPKLGLDLEDYRHRIEQICDVYFSSSFFHIEMKTPSHNYGATVLVKQDDILLTAEERDMLQADRPGYGSRSKIESSFNLVNSTVGAGIIGLPFAIYLAGFWTAILLSICVAVISQLGLHMLVVSGQRSQCFKFAVLMEYVFGKFGYYFLNFLILVQASGACVSYFILIGDTIPVLLQLYFPQYTSMTERSLVISFIAIFFVFPLNLSRSIGSVASWSILSVLCLPLILITLLVRAPAYSKSHESPLEWQGPDIFGALGILAFAFACSHVCFSVFLSLKDQTVRSWTITTTLASIMSWVVSISFAVIGYLSFGKDVQPNLFLNFPDDDLIVNIGRFALGFSMILTIPMGFYPTREAVQKLLGFETATRQPNKVQHYAVTVVLFIVITILGITVRSLGKVYALIGGFAATFLAYILPAAACLITRRYPAVAGSVTTTLDDETSIKAPLLGRLSAASSSENSLVEEGEEVVVATETIVIDNSIPNFGWLDIAAVFLLIWGSVVMVFATSGVFK</sequence>
<comment type="similarity">
    <text evidence="2">Belongs to the amino acid/polyamine transporter 2 family.</text>
</comment>
<keyword evidence="13" id="KW-1185">Reference proteome</keyword>
<dbReference type="PANTHER" id="PTHR22950">
    <property type="entry name" value="AMINO ACID TRANSPORTER"/>
    <property type="match status" value="1"/>
</dbReference>
<feature type="transmembrane region" description="Helical" evidence="9">
    <location>
        <begin position="695"/>
        <end position="715"/>
    </location>
</feature>
<organism evidence="12 13">
    <name type="scientific">Parasitella parasitica</name>
    <dbReference type="NCBI Taxonomy" id="35722"/>
    <lineage>
        <taxon>Eukaryota</taxon>
        <taxon>Fungi</taxon>
        <taxon>Fungi incertae sedis</taxon>
        <taxon>Mucoromycota</taxon>
        <taxon>Mucoromycotina</taxon>
        <taxon>Mucoromycetes</taxon>
        <taxon>Mucorales</taxon>
        <taxon>Mucorineae</taxon>
        <taxon>Mucoraceae</taxon>
        <taxon>Parasitella</taxon>
    </lineage>
</organism>
<feature type="transmembrane region" description="Helical" evidence="9">
    <location>
        <begin position="612"/>
        <end position="634"/>
    </location>
</feature>
<keyword evidence="3" id="KW-0813">Transport</keyword>
<feature type="compositionally biased region" description="Basic residues" evidence="8">
    <location>
        <begin position="1"/>
        <end position="11"/>
    </location>
</feature>
<evidence type="ECO:0000256" key="9">
    <source>
        <dbReference type="SAM" id="Phobius"/>
    </source>
</evidence>
<dbReference type="OrthoDB" id="28208at2759"/>
<feature type="region of interest" description="Disordered" evidence="8">
    <location>
        <begin position="1"/>
        <end position="31"/>
    </location>
</feature>
<feature type="transmembrane region" description="Helical" evidence="9">
    <location>
        <begin position="536"/>
        <end position="556"/>
    </location>
</feature>
<evidence type="ECO:0000313" key="13">
    <source>
        <dbReference type="Proteomes" id="UP000054107"/>
    </source>
</evidence>
<evidence type="ECO:0000256" key="4">
    <source>
        <dbReference type="ARBA" id="ARBA00022692"/>
    </source>
</evidence>
<dbReference type="InterPro" id="IPR029063">
    <property type="entry name" value="SAM-dependent_MTases_sf"/>
</dbReference>
<feature type="transmembrane region" description="Helical" evidence="9">
    <location>
        <begin position="467"/>
        <end position="492"/>
    </location>
</feature>
<dbReference type="PANTHER" id="PTHR22950:SF458">
    <property type="entry name" value="SODIUM-COUPLED NEUTRAL AMINO ACID TRANSPORTER 11-RELATED"/>
    <property type="match status" value="1"/>
</dbReference>
<protein>
    <recommendedName>
        <fullName evidence="14">Amino acid transporter transmembrane domain-containing protein</fullName>
    </recommendedName>
</protein>
<feature type="transmembrane region" description="Helical" evidence="9">
    <location>
        <begin position="402"/>
        <end position="421"/>
    </location>
</feature>
<keyword evidence="6 9" id="KW-1133">Transmembrane helix</keyword>
<evidence type="ECO:0000256" key="3">
    <source>
        <dbReference type="ARBA" id="ARBA00022448"/>
    </source>
</evidence>
<feature type="transmembrane region" description="Helical" evidence="9">
    <location>
        <begin position="721"/>
        <end position="744"/>
    </location>
</feature>
<keyword evidence="7 9" id="KW-0472">Membrane</keyword>
<feature type="transmembrane region" description="Helical" evidence="9">
    <location>
        <begin position="512"/>
        <end position="529"/>
    </location>
</feature>
<dbReference type="AlphaFoldDB" id="A0A0B7MYZ8"/>
<keyword evidence="5" id="KW-0029">Amino-acid transport</keyword>
<dbReference type="Proteomes" id="UP000054107">
    <property type="component" value="Unassembled WGS sequence"/>
</dbReference>
<dbReference type="GO" id="GO:0015179">
    <property type="term" value="F:L-amino acid transmembrane transporter activity"/>
    <property type="evidence" value="ECO:0007669"/>
    <property type="project" value="TreeGrafter"/>
</dbReference>
<dbReference type="GO" id="GO:0016020">
    <property type="term" value="C:membrane"/>
    <property type="evidence" value="ECO:0007669"/>
    <property type="project" value="UniProtKB-SubCell"/>
</dbReference>
<evidence type="ECO:0000259" key="10">
    <source>
        <dbReference type="Pfam" id="PF01490"/>
    </source>
</evidence>
<feature type="transmembrane region" description="Helical" evidence="9">
    <location>
        <begin position="811"/>
        <end position="832"/>
    </location>
</feature>
<dbReference type="Pfam" id="PF01490">
    <property type="entry name" value="Aa_trans"/>
    <property type="match status" value="1"/>
</dbReference>
<evidence type="ECO:0000313" key="12">
    <source>
        <dbReference type="EMBL" id="CEP10352.1"/>
    </source>
</evidence>
<evidence type="ECO:0000256" key="8">
    <source>
        <dbReference type="SAM" id="MobiDB-lite"/>
    </source>
</evidence>
<feature type="transmembrane region" description="Helical" evidence="9">
    <location>
        <begin position="427"/>
        <end position="446"/>
    </location>
</feature>
<evidence type="ECO:0008006" key="14">
    <source>
        <dbReference type="Google" id="ProtNLM"/>
    </source>
</evidence>